<dbReference type="InterPro" id="IPR012902">
    <property type="entry name" value="N_methyl_site"/>
</dbReference>
<keyword evidence="2" id="KW-0472">Membrane</keyword>
<dbReference type="Proteomes" id="UP000298438">
    <property type="component" value="Unassembled WGS sequence"/>
</dbReference>
<dbReference type="AlphaFoldDB" id="A0A4Y9S6Y1"/>
<dbReference type="OrthoDB" id="8759523at2"/>
<organism evidence="3 4">
    <name type="scientific">Zemynaea arenosa</name>
    <dbReference type="NCBI Taxonomy" id="2561931"/>
    <lineage>
        <taxon>Bacteria</taxon>
        <taxon>Pseudomonadati</taxon>
        <taxon>Pseudomonadota</taxon>
        <taxon>Betaproteobacteria</taxon>
        <taxon>Burkholderiales</taxon>
        <taxon>Oxalobacteraceae</taxon>
        <taxon>Telluria group</taxon>
        <taxon>Zemynaea</taxon>
    </lineage>
</organism>
<evidence type="ECO:0000313" key="3">
    <source>
        <dbReference type="EMBL" id="TFW17324.1"/>
    </source>
</evidence>
<evidence type="ECO:0000256" key="1">
    <source>
        <dbReference type="SAM" id="MobiDB-lite"/>
    </source>
</evidence>
<comment type="caution">
    <text evidence="3">The sequence shown here is derived from an EMBL/GenBank/DDBJ whole genome shotgun (WGS) entry which is preliminary data.</text>
</comment>
<name>A0A4Y9S6Y1_9BURK</name>
<accession>A0A4Y9S6Y1</accession>
<reference evidence="3 4" key="1">
    <citation type="submission" date="2019-03" db="EMBL/GenBank/DDBJ databases">
        <title>Draft Genome Sequence of Massilia arenosa sp. nov., a Novel Massilia Species Isolated from a Sandy-loam Maize Soil.</title>
        <authorList>
            <person name="Raths R."/>
            <person name="Peta V."/>
            <person name="Bucking H."/>
        </authorList>
    </citation>
    <scope>NUCLEOTIDE SEQUENCE [LARGE SCALE GENOMIC DNA]</scope>
    <source>
        <strain evidence="3 4">MC02</strain>
    </source>
</reference>
<feature type="transmembrane region" description="Helical" evidence="2">
    <location>
        <begin position="75"/>
        <end position="96"/>
    </location>
</feature>
<feature type="region of interest" description="Disordered" evidence="1">
    <location>
        <begin position="1"/>
        <end position="36"/>
    </location>
</feature>
<keyword evidence="2" id="KW-1133">Transmembrane helix</keyword>
<keyword evidence="2" id="KW-0812">Transmembrane</keyword>
<dbReference type="Pfam" id="PF07963">
    <property type="entry name" value="N_methyl"/>
    <property type="match status" value="1"/>
</dbReference>
<keyword evidence="4" id="KW-1185">Reference proteome</keyword>
<proteinExistence type="predicted"/>
<evidence type="ECO:0000256" key="2">
    <source>
        <dbReference type="SAM" id="Phobius"/>
    </source>
</evidence>
<evidence type="ECO:0000313" key="4">
    <source>
        <dbReference type="Proteomes" id="UP000298438"/>
    </source>
</evidence>
<gene>
    <name evidence="3" type="ORF">E4L96_14795</name>
</gene>
<sequence length="250" mass="26732">MRPVQFSGSARAECHSTTAMPSRRRHRPTRKSTSPPATAVCRTRCWLSQAPAMCTDRSDHPRALRRQRGLTMIELVLFIVIVSVGVAGILGAMSVATTKGSDPVRRKQAIMIAEQLMEEVQGAGYTLCDPTDPGFDTATVDAAGVITGCVNGPETFGREGTITRPYDNVNDYVAAAGDALPGFDSGGVLANAAGKPLTAGYTATVRMVQESFGNPAVPNFGAIKITITVSYDQESFVLDGYRTRYAPNQR</sequence>
<dbReference type="EMBL" id="SPVF01000187">
    <property type="protein sequence ID" value="TFW17324.1"/>
    <property type="molecule type" value="Genomic_DNA"/>
</dbReference>
<protein>
    <submittedName>
        <fullName evidence="3">Type II secretion system protein</fullName>
    </submittedName>
</protein>